<sequence length="69" mass="7763">MYVPTVLTQPPTRETETELGKLAARWSSRPKNEAPAHGEPRSRETSRKPGPHKLRWPKSRKPAGTQPPP</sequence>
<evidence type="ECO:0000256" key="1">
    <source>
        <dbReference type="SAM" id="MobiDB-lite"/>
    </source>
</evidence>
<name>A0A7W7QD39_9PSEU</name>
<reference evidence="2 3" key="1">
    <citation type="submission" date="2020-08" db="EMBL/GenBank/DDBJ databases">
        <title>Genomic Encyclopedia of Type Strains, Phase III (KMG-III): the genomes of soil and plant-associated and newly described type strains.</title>
        <authorList>
            <person name="Whitman W."/>
        </authorList>
    </citation>
    <scope>NUCLEOTIDE SEQUENCE [LARGE SCALE GENOMIC DNA]</scope>
    <source>
        <strain evidence="2 3">CECT 8960</strain>
    </source>
</reference>
<evidence type="ECO:0000313" key="2">
    <source>
        <dbReference type="EMBL" id="MBB4911417.1"/>
    </source>
</evidence>
<keyword evidence="3" id="KW-1185">Reference proteome</keyword>
<protein>
    <submittedName>
        <fullName evidence="2">Uncharacterized protein</fullName>
    </submittedName>
</protein>
<proteinExistence type="predicted"/>
<evidence type="ECO:0000313" key="3">
    <source>
        <dbReference type="Proteomes" id="UP000520767"/>
    </source>
</evidence>
<comment type="caution">
    <text evidence="2">The sequence shown here is derived from an EMBL/GenBank/DDBJ whole genome shotgun (WGS) entry which is preliminary data.</text>
</comment>
<gene>
    <name evidence="2" type="ORF">FHR82_007677</name>
</gene>
<dbReference type="EMBL" id="JACHJQ010000009">
    <property type="protein sequence ID" value="MBB4911417.1"/>
    <property type="molecule type" value="Genomic_DNA"/>
</dbReference>
<feature type="compositionally biased region" description="Basic and acidic residues" evidence="1">
    <location>
        <begin position="30"/>
        <end position="47"/>
    </location>
</feature>
<feature type="compositionally biased region" description="Polar residues" evidence="1">
    <location>
        <begin position="1"/>
        <end position="12"/>
    </location>
</feature>
<dbReference type="AlphaFoldDB" id="A0A7W7QD39"/>
<organism evidence="2 3">
    <name type="scientific">Actinophytocola algeriensis</name>
    <dbReference type="NCBI Taxonomy" id="1768010"/>
    <lineage>
        <taxon>Bacteria</taxon>
        <taxon>Bacillati</taxon>
        <taxon>Actinomycetota</taxon>
        <taxon>Actinomycetes</taxon>
        <taxon>Pseudonocardiales</taxon>
        <taxon>Pseudonocardiaceae</taxon>
    </lineage>
</organism>
<dbReference type="Proteomes" id="UP000520767">
    <property type="component" value="Unassembled WGS sequence"/>
</dbReference>
<feature type="compositionally biased region" description="Basic residues" evidence="1">
    <location>
        <begin position="49"/>
        <end position="61"/>
    </location>
</feature>
<accession>A0A7W7QD39</accession>
<feature type="region of interest" description="Disordered" evidence="1">
    <location>
        <begin position="1"/>
        <end position="69"/>
    </location>
</feature>